<reference evidence="1" key="1">
    <citation type="journal article" date="2014" name="Front. Microbiol.">
        <title>High frequency of phylogenetically diverse reductive dehalogenase-homologous genes in deep subseafloor sedimentary metagenomes.</title>
        <authorList>
            <person name="Kawai M."/>
            <person name="Futagami T."/>
            <person name="Toyoda A."/>
            <person name="Takaki Y."/>
            <person name="Nishi S."/>
            <person name="Hori S."/>
            <person name="Arai W."/>
            <person name="Tsubouchi T."/>
            <person name="Morono Y."/>
            <person name="Uchiyama I."/>
            <person name="Ito T."/>
            <person name="Fujiyama A."/>
            <person name="Inagaki F."/>
            <person name="Takami H."/>
        </authorList>
    </citation>
    <scope>NUCLEOTIDE SEQUENCE</scope>
    <source>
        <strain evidence="1">Expedition CK06-06</strain>
    </source>
</reference>
<gene>
    <name evidence="1" type="ORF">S01H1_13128</name>
</gene>
<sequence>MAAKSVLKKLKQPSFAANVSREDIQAGAELLGMPLPELIEHGIKALEPAVEGLGLTPPAGER</sequence>
<evidence type="ECO:0000313" key="1">
    <source>
        <dbReference type="EMBL" id="GAF73419.1"/>
    </source>
</evidence>
<dbReference type="EMBL" id="BARS01006770">
    <property type="protein sequence ID" value="GAF73419.1"/>
    <property type="molecule type" value="Genomic_DNA"/>
</dbReference>
<name>X0RX76_9ZZZZ</name>
<protein>
    <submittedName>
        <fullName evidence="1">Uncharacterized protein</fullName>
    </submittedName>
</protein>
<comment type="caution">
    <text evidence="1">The sequence shown here is derived from an EMBL/GenBank/DDBJ whole genome shotgun (WGS) entry which is preliminary data.</text>
</comment>
<organism evidence="1">
    <name type="scientific">marine sediment metagenome</name>
    <dbReference type="NCBI Taxonomy" id="412755"/>
    <lineage>
        <taxon>unclassified sequences</taxon>
        <taxon>metagenomes</taxon>
        <taxon>ecological metagenomes</taxon>
    </lineage>
</organism>
<proteinExistence type="predicted"/>
<accession>X0RX76</accession>
<dbReference type="AlphaFoldDB" id="X0RX76"/>